<evidence type="ECO:0000256" key="2">
    <source>
        <dbReference type="ARBA" id="ARBA00022679"/>
    </source>
</evidence>
<dbReference type="SUPFAM" id="SSF48013">
    <property type="entry name" value="NusB-like"/>
    <property type="match status" value="1"/>
</dbReference>
<evidence type="ECO:0000256" key="3">
    <source>
        <dbReference type="ARBA" id="ARBA00022691"/>
    </source>
</evidence>
<dbReference type="CDD" id="cd02440">
    <property type="entry name" value="AdoMet_MTases"/>
    <property type="match status" value="1"/>
</dbReference>
<evidence type="ECO:0000256" key="4">
    <source>
        <dbReference type="ARBA" id="ARBA00022884"/>
    </source>
</evidence>
<dbReference type="eggNOG" id="COG0781">
    <property type="taxonomic scope" value="Bacteria"/>
</dbReference>
<dbReference type="EMBL" id="CP006585">
    <property type="protein sequence ID" value="AGW12746.1"/>
    <property type="molecule type" value="Genomic_DNA"/>
</dbReference>
<dbReference type="GO" id="GO:0003723">
    <property type="term" value="F:RNA binding"/>
    <property type="evidence" value="ECO:0007669"/>
    <property type="project" value="UniProtKB-UniRule"/>
</dbReference>
<dbReference type="GO" id="GO:0008173">
    <property type="term" value="F:RNA methyltransferase activity"/>
    <property type="evidence" value="ECO:0007669"/>
    <property type="project" value="InterPro"/>
</dbReference>
<dbReference type="eggNOG" id="COG0144">
    <property type="taxonomic scope" value="Bacteria"/>
</dbReference>
<dbReference type="PATRIC" id="fig|1121448.10.peg.853"/>
<feature type="binding site" evidence="5">
    <location>
        <position position="342"/>
    </location>
    <ligand>
        <name>S-adenosyl-L-methionine</name>
        <dbReference type="ChEBI" id="CHEBI:59789"/>
    </ligand>
</feature>
<dbReference type="PANTHER" id="PTHR22807:SF53">
    <property type="entry name" value="RIBOSOMAL RNA SMALL SUBUNIT METHYLTRANSFERASE B-RELATED"/>
    <property type="match status" value="1"/>
</dbReference>
<dbReference type="InterPro" id="IPR049560">
    <property type="entry name" value="MeTrfase_RsmB-F_NOP2_cat"/>
</dbReference>
<evidence type="ECO:0000313" key="8">
    <source>
        <dbReference type="Proteomes" id="UP000016587"/>
    </source>
</evidence>
<feature type="binding site" evidence="5">
    <location>
        <position position="298"/>
    </location>
    <ligand>
        <name>S-adenosyl-L-methionine</name>
        <dbReference type="ChEBI" id="CHEBI:59789"/>
    </ligand>
</feature>
<reference evidence="8" key="2">
    <citation type="submission" date="2013-07" db="EMBL/GenBank/DDBJ databases">
        <authorList>
            <person name="Morais-Silva F.O."/>
            <person name="Rezende A.M."/>
            <person name="Pimentel C."/>
            <person name="Resende D.M."/>
            <person name="Santos C.I."/>
            <person name="Clemente C."/>
            <person name="de Oliveira L.M."/>
            <person name="da Silva S.M."/>
            <person name="Costa D.A."/>
            <person name="Varela-Raposo A."/>
            <person name="Horacio E.C.A."/>
            <person name="Matos M."/>
            <person name="Flores O."/>
            <person name="Ruiz J.C."/>
            <person name="Rodrigues-Pousada C."/>
        </authorList>
    </citation>
    <scope>NUCLEOTIDE SEQUENCE [LARGE SCALE GENOMIC DNA]</scope>
    <source>
        <strain evidence="8">ATCC 19364 / DSM 1382 / NCIMB 9332 / VKM B-1759</strain>
    </source>
</reference>
<dbReference type="Gene3D" id="3.40.50.150">
    <property type="entry name" value="Vaccinia Virus protein VP39"/>
    <property type="match status" value="1"/>
</dbReference>
<dbReference type="Pfam" id="PF01029">
    <property type="entry name" value="NusB"/>
    <property type="match status" value="1"/>
</dbReference>
<accession>T2G9E9</accession>
<dbReference type="SUPFAM" id="SSF53335">
    <property type="entry name" value="S-adenosyl-L-methionine-dependent methyltransferases"/>
    <property type="match status" value="1"/>
</dbReference>
<protein>
    <submittedName>
        <fullName evidence="7">Putative Fmu (Sun) domain protein</fullName>
    </submittedName>
</protein>
<dbReference type="KEGG" id="dgg:DGI_0853"/>
<dbReference type="InterPro" id="IPR001678">
    <property type="entry name" value="MeTrfase_RsmB-F_NOP2_dom"/>
</dbReference>
<evidence type="ECO:0000313" key="7">
    <source>
        <dbReference type="EMBL" id="AGW12746.1"/>
    </source>
</evidence>
<keyword evidence="8" id="KW-1185">Reference proteome</keyword>
<keyword evidence="2 5" id="KW-0808">Transferase</keyword>
<reference evidence="7 8" key="1">
    <citation type="journal article" date="2013" name="J. Bacteriol.">
        <title>Roles of HynAB and Ech, the only two hydrogenases found in the model sulfate reducer Desulfovibrio gigas.</title>
        <authorList>
            <person name="Morais-Silva F.O."/>
            <person name="Santos C.I."/>
            <person name="Rodrigues R."/>
            <person name="Pereira I.A."/>
            <person name="Rodrigues-Pousada C."/>
        </authorList>
    </citation>
    <scope>NUCLEOTIDE SEQUENCE [LARGE SCALE GENOMIC DNA]</scope>
    <source>
        <strain evidence="8">ATCC 19364 / DSM 1382 / NCIMB 9332 / VKM B-1759</strain>
    </source>
</reference>
<sequence>MATPTPPLSGNAVPAARRCALDVLTDVLGTQRPLQEALDARLSGDPALKTSPKDRALATNLVYGTLRHMGRLESILGRFLRKPGNVPPAGSRILLAAAYELLFLHRIPAYATLNWAVEAMKRQVGPQLAGLANAVLRKVADIGPAHQDLSTYRRGNDFKQAAAAYYSLPPWLIDLLIKEKGREEALLYMEAFLREPPLGLRINRTRPGHEAVFTSIATMHACLGAELPWIMLHPDNDLDVASLVEKGMASRQSAASQAALQALQPADWPTPVWDACAGHGGKTLWLVEAGVQPVWASDVHRGRLAGLKTDAVRLGLPVPPVFAASGTQPPPLRHAPRTILLDAPCTGLGVIARRPDIKWHRRPEEVQTLARVQRQLLERCWSVLPSGGRLAYITCTLTHAENAGQVERFLAGHADARELTRHATPPASLAREFFFASLLEKR</sequence>
<keyword evidence="3 5" id="KW-0949">S-adenosyl-L-methionine</keyword>
<dbReference type="RefSeq" id="WP_021759441.1">
    <property type="nucleotide sequence ID" value="NC_022444.1"/>
</dbReference>
<dbReference type="PANTHER" id="PTHR22807">
    <property type="entry name" value="NOP2 YEAST -RELATED NOL1/NOP2/FMU SUN DOMAIN-CONTAINING"/>
    <property type="match status" value="1"/>
</dbReference>
<keyword evidence="4 5" id="KW-0694">RNA-binding</keyword>
<dbReference type="PROSITE" id="PS51686">
    <property type="entry name" value="SAM_MT_RSMB_NOP"/>
    <property type="match status" value="1"/>
</dbReference>
<dbReference type="STRING" id="1121448.DGI_0853"/>
<dbReference type="GO" id="GO:0001510">
    <property type="term" value="P:RNA methylation"/>
    <property type="evidence" value="ECO:0007669"/>
    <property type="project" value="InterPro"/>
</dbReference>
<dbReference type="AlphaFoldDB" id="T2G9E9"/>
<evidence type="ECO:0000256" key="1">
    <source>
        <dbReference type="ARBA" id="ARBA00022603"/>
    </source>
</evidence>
<dbReference type="InterPro" id="IPR006027">
    <property type="entry name" value="NusB_RsmB_TIM44"/>
</dbReference>
<dbReference type="InterPro" id="IPR029063">
    <property type="entry name" value="SAM-dependent_MTases_sf"/>
</dbReference>
<gene>
    <name evidence="7" type="ORF">DGI_0853</name>
</gene>
<evidence type="ECO:0000259" key="6">
    <source>
        <dbReference type="PROSITE" id="PS51686"/>
    </source>
</evidence>
<organism evidence="7 8">
    <name type="scientific">Megalodesulfovibrio gigas (strain ATCC 19364 / DSM 1382 / NCIMB 9332 / VKM B-1759)</name>
    <name type="common">Desulfovibrio gigas</name>
    <dbReference type="NCBI Taxonomy" id="1121448"/>
    <lineage>
        <taxon>Bacteria</taxon>
        <taxon>Pseudomonadati</taxon>
        <taxon>Thermodesulfobacteriota</taxon>
        <taxon>Desulfovibrionia</taxon>
        <taxon>Desulfovibrionales</taxon>
        <taxon>Desulfovibrionaceae</taxon>
        <taxon>Megalodesulfovibrio</taxon>
    </lineage>
</organism>
<dbReference type="PRINTS" id="PR02008">
    <property type="entry name" value="RCMTFAMILY"/>
</dbReference>
<name>T2G9E9_MEGG1</name>
<dbReference type="GO" id="GO:0006355">
    <property type="term" value="P:regulation of DNA-templated transcription"/>
    <property type="evidence" value="ECO:0007669"/>
    <property type="project" value="InterPro"/>
</dbReference>
<dbReference type="InterPro" id="IPR035926">
    <property type="entry name" value="NusB-like_sf"/>
</dbReference>
<feature type="domain" description="SAM-dependent MTase RsmB/NOP-type" evidence="6">
    <location>
        <begin position="188"/>
        <end position="442"/>
    </location>
</feature>
<feature type="active site" description="Nucleophile" evidence="5">
    <location>
        <position position="395"/>
    </location>
</feature>
<dbReference type="OrthoDB" id="9810297at2"/>
<proteinExistence type="inferred from homology"/>
<dbReference type="HOGENOM" id="CLU_005316_0_1_7"/>
<dbReference type="InterPro" id="IPR023267">
    <property type="entry name" value="RCMT"/>
</dbReference>
<dbReference type="Proteomes" id="UP000016587">
    <property type="component" value="Chromosome"/>
</dbReference>
<evidence type="ECO:0000256" key="5">
    <source>
        <dbReference type="PROSITE-ProRule" id="PRU01023"/>
    </source>
</evidence>
<dbReference type="Pfam" id="PF01189">
    <property type="entry name" value="Methyltr_RsmB-F"/>
    <property type="match status" value="1"/>
</dbReference>
<keyword evidence="1 5" id="KW-0489">Methyltransferase</keyword>
<dbReference type="Gene3D" id="1.10.940.10">
    <property type="entry name" value="NusB-like"/>
    <property type="match status" value="1"/>
</dbReference>
<comment type="caution">
    <text evidence="5">Lacks conserved residue(s) required for the propagation of feature annotation.</text>
</comment>
<comment type="similarity">
    <text evidence="5">Belongs to the class I-like SAM-binding methyltransferase superfamily. RsmB/NOP family.</text>
</comment>